<dbReference type="Proteomes" id="UP001246690">
    <property type="component" value="Chromosome"/>
</dbReference>
<keyword evidence="1" id="KW-1133">Transmembrane helix</keyword>
<keyword evidence="1" id="KW-0472">Membrane</keyword>
<gene>
    <name evidence="2" type="ORF">RHD99_13670</name>
</gene>
<feature type="transmembrane region" description="Helical" evidence="1">
    <location>
        <begin position="42"/>
        <end position="61"/>
    </location>
</feature>
<evidence type="ECO:0000313" key="3">
    <source>
        <dbReference type="Proteomes" id="UP001246690"/>
    </source>
</evidence>
<dbReference type="RefSeq" id="WP_309874498.1">
    <property type="nucleotide sequence ID" value="NZ_CP133838.1"/>
</dbReference>
<proteinExistence type="predicted"/>
<evidence type="ECO:0000256" key="1">
    <source>
        <dbReference type="SAM" id="Phobius"/>
    </source>
</evidence>
<reference evidence="2 3" key="1">
    <citation type="submission" date="2023-09" db="EMBL/GenBank/DDBJ databases">
        <title>Buttiauxella selenatireducens sp. nov., isolated from the rhizosphere of Cardamine hupingshanesis.</title>
        <authorList>
            <person name="Zhang S."/>
            <person name="Xu Z."/>
            <person name="Wang H."/>
            <person name="Guo Y."/>
        </authorList>
    </citation>
    <scope>NUCLEOTIDE SEQUENCE [LARGE SCALE GENOMIC DNA]</scope>
    <source>
        <strain evidence="2 3">R73</strain>
    </source>
</reference>
<name>A0ABY9S8Z7_9ENTR</name>
<evidence type="ECO:0000313" key="2">
    <source>
        <dbReference type="EMBL" id="WMY72532.1"/>
    </source>
</evidence>
<sequence>MGGLDVISTLLSLLMVVVSFRRQKFIAYDAELISISSVTVKWLICSVLYINALALMFRGVAILLPGFFFYFYGFVLPVLNPMVVFQC</sequence>
<dbReference type="EMBL" id="CP133838">
    <property type="protein sequence ID" value="WMY72532.1"/>
    <property type="molecule type" value="Genomic_DNA"/>
</dbReference>
<feature type="transmembrane region" description="Helical" evidence="1">
    <location>
        <begin position="67"/>
        <end position="85"/>
    </location>
</feature>
<protein>
    <submittedName>
        <fullName evidence="2">Uncharacterized protein</fullName>
    </submittedName>
</protein>
<keyword evidence="1" id="KW-0812">Transmembrane</keyword>
<accession>A0ABY9S8Z7</accession>
<organism evidence="2 3">
    <name type="scientific">Buttiauxella selenatireducens</name>
    <dbReference type="NCBI Taxonomy" id="3073902"/>
    <lineage>
        <taxon>Bacteria</taxon>
        <taxon>Pseudomonadati</taxon>
        <taxon>Pseudomonadota</taxon>
        <taxon>Gammaproteobacteria</taxon>
        <taxon>Enterobacterales</taxon>
        <taxon>Enterobacteriaceae</taxon>
        <taxon>Buttiauxella</taxon>
    </lineage>
</organism>
<keyword evidence="3" id="KW-1185">Reference proteome</keyword>